<dbReference type="CDD" id="cd00093">
    <property type="entry name" value="HTH_XRE"/>
    <property type="match status" value="1"/>
</dbReference>
<dbReference type="Pfam" id="PF13560">
    <property type="entry name" value="HTH_31"/>
    <property type="match status" value="1"/>
</dbReference>
<reference evidence="2 3" key="1">
    <citation type="submission" date="2019-08" db="EMBL/GenBank/DDBJ databases">
        <title>Lentzea from Indian Himalayas.</title>
        <authorList>
            <person name="Mandal S."/>
            <person name="Mallick Gupta A."/>
            <person name="Maiti P.K."/>
            <person name="Sarkar J."/>
            <person name="Mandal S."/>
        </authorList>
    </citation>
    <scope>NUCLEOTIDE SEQUENCE [LARGE SCALE GENOMIC DNA]</scope>
    <source>
        <strain evidence="2 3">PSKA42</strain>
    </source>
</reference>
<dbReference type="InterPro" id="IPR010982">
    <property type="entry name" value="Lambda_DNA-bd_dom_sf"/>
</dbReference>
<name>A0ABX1FT18_9PSEU</name>
<dbReference type="Gene3D" id="1.10.260.40">
    <property type="entry name" value="lambda repressor-like DNA-binding domains"/>
    <property type="match status" value="1"/>
</dbReference>
<comment type="caution">
    <text evidence="2">The sequence shown here is derived from an EMBL/GenBank/DDBJ whole genome shotgun (WGS) entry which is preliminary data.</text>
</comment>
<dbReference type="SUPFAM" id="SSF47413">
    <property type="entry name" value="lambda repressor-like DNA-binding domains"/>
    <property type="match status" value="1"/>
</dbReference>
<dbReference type="RefSeq" id="WP_167978782.1">
    <property type="nucleotide sequence ID" value="NZ_VSRL01000224.1"/>
</dbReference>
<feature type="domain" description="DUF5753" evidence="1">
    <location>
        <begin position="99"/>
        <end position="280"/>
    </location>
</feature>
<gene>
    <name evidence="2" type="ORF">FXN61_37535</name>
</gene>
<proteinExistence type="predicted"/>
<dbReference type="EMBL" id="VSRL01000224">
    <property type="protein sequence ID" value="NKE62147.1"/>
    <property type="molecule type" value="Genomic_DNA"/>
</dbReference>
<accession>A0ABX1FT18</accession>
<dbReference type="InterPro" id="IPR043917">
    <property type="entry name" value="DUF5753"/>
</dbReference>
<dbReference type="Pfam" id="PF19054">
    <property type="entry name" value="DUF5753"/>
    <property type="match status" value="1"/>
</dbReference>
<evidence type="ECO:0000313" key="3">
    <source>
        <dbReference type="Proteomes" id="UP001515943"/>
    </source>
</evidence>
<organism evidence="2 3">
    <name type="scientific">Lentzea indica</name>
    <dbReference type="NCBI Taxonomy" id="2604800"/>
    <lineage>
        <taxon>Bacteria</taxon>
        <taxon>Bacillati</taxon>
        <taxon>Actinomycetota</taxon>
        <taxon>Actinomycetes</taxon>
        <taxon>Pseudonocardiales</taxon>
        <taxon>Pseudonocardiaceae</taxon>
        <taxon>Lentzea</taxon>
    </lineage>
</organism>
<dbReference type="InterPro" id="IPR001387">
    <property type="entry name" value="Cro/C1-type_HTH"/>
</dbReference>
<dbReference type="Proteomes" id="UP001515943">
    <property type="component" value="Unassembled WGS sequence"/>
</dbReference>
<sequence>MPLPTSPVVAAWELALRLRQQRDQTGTEVRVITQALGFSRNYWSAVENERKILSEESLIKLVELLEFDAEERQELLELRAAAKERGWWMRYGNLLDSDLQRLIGLEASAETVRCYESLLIPGLLQTADYARAIMTPDATIRKVEVDQRVEVRLRRQRRLVDESPLRLVAIVSEAALRQQIGGPAVLRHQLEQLARSIEGREDRLEVRVIPFTATACGLFGAATVHLIEFPNPRLPTVVWQETVTTRGVIDDAGQVRDIMLTYQDALKHTLSAPKSLELIHQRIKELD</sequence>
<evidence type="ECO:0000313" key="2">
    <source>
        <dbReference type="EMBL" id="NKE62147.1"/>
    </source>
</evidence>
<evidence type="ECO:0000259" key="1">
    <source>
        <dbReference type="Pfam" id="PF19054"/>
    </source>
</evidence>
<keyword evidence="3" id="KW-1185">Reference proteome</keyword>
<protein>
    <submittedName>
        <fullName evidence="2">Helix-turn-helix domain-containing protein</fullName>
    </submittedName>
</protein>